<evidence type="ECO:0008006" key="3">
    <source>
        <dbReference type="Google" id="ProtNLM"/>
    </source>
</evidence>
<dbReference type="EMBL" id="FOXD01000005">
    <property type="protein sequence ID" value="SFP43572.1"/>
    <property type="molecule type" value="Genomic_DNA"/>
</dbReference>
<evidence type="ECO:0000313" key="2">
    <source>
        <dbReference type="Proteomes" id="UP000198892"/>
    </source>
</evidence>
<evidence type="ECO:0000313" key="1">
    <source>
        <dbReference type="EMBL" id="SFP43572.1"/>
    </source>
</evidence>
<name>A0A1I5QBC2_9BACI</name>
<dbReference type="Proteomes" id="UP000198892">
    <property type="component" value="Unassembled WGS sequence"/>
</dbReference>
<dbReference type="RefSeq" id="WP_093336037.1">
    <property type="nucleotide sequence ID" value="NZ_FOXD01000005.1"/>
</dbReference>
<proteinExistence type="predicted"/>
<dbReference type="Pfam" id="PF10949">
    <property type="entry name" value="DUF2777"/>
    <property type="match status" value="1"/>
</dbReference>
<reference evidence="2" key="1">
    <citation type="submission" date="2016-10" db="EMBL/GenBank/DDBJ databases">
        <authorList>
            <person name="Varghese N."/>
            <person name="Submissions S."/>
        </authorList>
    </citation>
    <scope>NUCLEOTIDE SEQUENCE [LARGE SCALE GENOMIC DNA]</scope>
    <source>
        <strain evidence="2">S7</strain>
    </source>
</reference>
<dbReference type="AlphaFoldDB" id="A0A1I5QBC2"/>
<dbReference type="STRING" id="1884432.SAMN05518683_10595"/>
<dbReference type="InterPro" id="IPR024488">
    <property type="entry name" value="DUF2777"/>
</dbReference>
<dbReference type="OrthoDB" id="2942325at2"/>
<keyword evidence="2" id="KW-1185">Reference proteome</keyword>
<sequence length="329" mass="37536">MNRQEASKHIGSTVIVDQGQDGVYYGRLEEVQTPPKKMWSGKVTITGLFDVPAVHRSDVILKMKDQSIVVPGGKIDITEEPQTTDFESSAKAALKQVIENLQAASESYASEAETWQEVKASFENEPAEKKQKQSDEQQAPSYVVYRIKKQQDHPFLYEPIHGDELELEGCPFEFEIKINGRWHPASHSRDFTFTDETGASVTLNEGDNVRIHTEQFQPFTILLNELEHPSRRSLLKDLEDFGFSGSDLMDCHNRLLHELLQSEGTTDFKGVNFLMFQTTSSTLVVQHHYERVLKSNAQDYVYDRFEYTADNGVRRISTYTSAYSKDHES</sequence>
<gene>
    <name evidence="1" type="ORF">SAMN05518683_10595</name>
</gene>
<organism evidence="1 2">
    <name type="scientific">Salibacterium halotolerans</name>
    <dbReference type="NCBI Taxonomy" id="1884432"/>
    <lineage>
        <taxon>Bacteria</taxon>
        <taxon>Bacillati</taxon>
        <taxon>Bacillota</taxon>
        <taxon>Bacilli</taxon>
        <taxon>Bacillales</taxon>
        <taxon>Bacillaceae</taxon>
    </lineage>
</organism>
<accession>A0A1I5QBC2</accession>
<protein>
    <recommendedName>
        <fullName evidence="3">DUF2777 family protein</fullName>
    </recommendedName>
</protein>